<dbReference type="RefSeq" id="XP_018148800.1">
    <property type="nucleotide sequence ID" value="XM_018280603.1"/>
</dbReference>
<dbReference type="Pfam" id="PF01965">
    <property type="entry name" value="DJ-1_PfpI"/>
    <property type="match status" value="1"/>
</dbReference>
<reference evidence="2 3" key="1">
    <citation type="journal article" date="2016" name="PLoS Pathog.">
        <title>Biosynthesis of antibiotic leucinostatins in bio-control fungus Purpureocillium lilacinum and their inhibition on phytophthora revealed by genome mining.</title>
        <authorList>
            <person name="Wang G."/>
            <person name="Liu Z."/>
            <person name="Lin R."/>
            <person name="Li E."/>
            <person name="Mao Z."/>
            <person name="Ling J."/>
            <person name="Yang Y."/>
            <person name="Yin W.B."/>
            <person name="Xie B."/>
        </authorList>
    </citation>
    <scope>NUCLEOTIDE SEQUENCE [LARGE SCALE GENOMIC DNA]</scope>
    <source>
        <strain evidence="2">170</strain>
    </source>
</reference>
<proteinExistence type="predicted"/>
<organism evidence="2 3">
    <name type="scientific">Pochonia chlamydosporia 170</name>
    <dbReference type="NCBI Taxonomy" id="1380566"/>
    <lineage>
        <taxon>Eukaryota</taxon>
        <taxon>Fungi</taxon>
        <taxon>Dikarya</taxon>
        <taxon>Ascomycota</taxon>
        <taxon>Pezizomycotina</taxon>
        <taxon>Sordariomycetes</taxon>
        <taxon>Hypocreomycetidae</taxon>
        <taxon>Hypocreales</taxon>
        <taxon>Clavicipitaceae</taxon>
        <taxon>Pochonia</taxon>
    </lineage>
</organism>
<dbReference type="PANTHER" id="PTHR43130">
    <property type="entry name" value="ARAC-FAMILY TRANSCRIPTIONAL REGULATOR"/>
    <property type="match status" value="1"/>
</dbReference>
<sequence>MSSHIKIGVFIPNGAQFLDVACVDSFGVMSKAYLGAIPFLPAHVTSLAPDVAIYYISTPEQGSEIPLTSGATIKATHLYTDDEVAPGRLDIVVVPGPDPGLEFAEGGLKWLREQSEAKGVDVLSICTGLFICASAGIADGKRASGPRGLQSMLKDKFPKVNLVGDKYRWVQDGNFWSSGGVTNGNELVAAYARASKHWAQPIVETGLMLTEVGDRGQFYQGNQTGFYLRFAWQLVKGWFVNLTRGQETAKVKAP</sequence>
<dbReference type="Proteomes" id="UP000078397">
    <property type="component" value="Unassembled WGS sequence"/>
</dbReference>
<name>A0A179G4I5_METCM</name>
<dbReference type="EMBL" id="LSBJ02000001">
    <property type="protein sequence ID" value="OAQ72717.1"/>
    <property type="molecule type" value="Genomic_DNA"/>
</dbReference>
<dbReference type="GeneID" id="28844597"/>
<keyword evidence="3" id="KW-1185">Reference proteome</keyword>
<evidence type="ECO:0000259" key="1">
    <source>
        <dbReference type="Pfam" id="PF01965"/>
    </source>
</evidence>
<protein>
    <submittedName>
        <fullName evidence="2">ThiJ/PfpI family protein</fullName>
    </submittedName>
</protein>
<evidence type="ECO:0000313" key="2">
    <source>
        <dbReference type="EMBL" id="OAQ72717.1"/>
    </source>
</evidence>
<evidence type="ECO:0000313" key="3">
    <source>
        <dbReference type="Proteomes" id="UP000078397"/>
    </source>
</evidence>
<dbReference type="KEGG" id="pchm:VFPPC_00617"/>
<dbReference type="InterPro" id="IPR029062">
    <property type="entry name" value="Class_I_gatase-like"/>
</dbReference>
<dbReference type="Gene3D" id="3.40.50.880">
    <property type="match status" value="1"/>
</dbReference>
<accession>A0A179G4I5</accession>
<dbReference type="InterPro" id="IPR002818">
    <property type="entry name" value="DJ-1/PfpI"/>
</dbReference>
<dbReference type="AlphaFoldDB" id="A0A179G4I5"/>
<gene>
    <name evidence="2" type="ORF">VFPPC_00617</name>
</gene>
<feature type="domain" description="DJ-1/PfpI" evidence="1">
    <location>
        <begin position="51"/>
        <end position="191"/>
    </location>
</feature>
<comment type="caution">
    <text evidence="2">The sequence shown here is derived from an EMBL/GenBank/DDBJ whole genome shotgun (WGS) entry which is preliminary data.</text>
</comment>
<dbReference type="SUPFAM" id="SSF52317">
    <property type="entry name" value="Class I glutamine amidotransferase-like"/>
    <property type="match status" value="1"/>
</dbReference>
<dbReference type="PANTHER" id="PTHR43130:SF7">
    <property type="entry name" value="DJ-1_PFPI DOMAIN-CONTAINING PROTEIN"/>
    <property type="match status" value="1"/>
</dbReference>
<dbReference type="OrthoDB" id="543156at2759"/>
<dbReference type="InterPro" id="IPR052158">
    <property type="entry name" value="INH-QAR"/>
</dbReference>